<keyword evidence="3" id="KW-1185">Reference proteome</keyword>
<evidence type="ECO:0000313" key="2">
    <source>
        <dbReference type="EMBL" id="AKB74305.1"/>
    </source>
</evidence>
<organism evidence="2 3">
    <name type="scientific">Methanosarcina lacustris Z-7289</name>
    <dbReference type="NCBI Taxonomy" id="1434111"/>
    <lineage>
        <taxon>Archaea</taxon>
        <taxon>Methanobacteriati</taxon>
        <taxon>Methanobacteriota</taxon>
        <taxon>Stenosarchaea group</taxon>
        <taxon>Methanomicrobia</taxon>
        <taxon>Methanosarcinales</taxon>
        <taxon>Methanosarcinaceae</taxon>
        <taxon>Methanosarcina</taxon>
    </lineage>
</organism>
<dbReference type="KEGG" id="mls:MSLAZ_1044"/>
<sequence>MFAGLLLILAFYIFSLTGLFGFGTDPEERYALPLILLIYLAAMWSFFGMKFLITSDSVVAVFPPFRYSIPFSDISSVEIMDEFPWYIGWGVRIWGRKLIFVGKHTKAVAIRKEKGFFRTVVLVSENPDEFKKRVEMTLK</sequence>
<feature type="transmembrane region" description="Helical" evidence="1">
    <location>
        <begin position="31"/>
        <end position="53"/>
    </location>
</feature>
<reference evidence="2 3" key="1">
    <citation type="submission" date="2014-07" db="EMBL/GenBank/DDBJ databases">
        <title>Methanogenic archaea and the global carbon cycle.</title>
        <authorList>
            <person name="Henriksen J.R."/>
            <person name="Luke J."/>
            <person name="Reinhart S."/>
            <person name="Benedict M.N."/>
            <person name="Youngblut N.D."/>
            <person name="Metcalf M.E."/>
            <person name="Whitaker R.J."/>
            <person name="Metcalf W.W."/>
        </authorList>
    </citation>
    <scope>NUCLEOTIDE SEQUENCE [LARGE SCALE GENOMIC DNA]</scope>
    <source>
        <strain evidence="2 3">Z-7289</strain>
    </source>
</reference>
<gene>
    <name evidence="2" type="ORF">MSLAZ_1044</name>
</gene>
<dbReference type="PATRIC" id="fig|1434111.4.peg.1335"/>
<evidence type="ECO:0008006" key="4">
    <source>
        <dbReference type="Google" id="ProtNLM"/>
    </source>
</evidence>
<evidence type="ECO:0000256" key="1">
    <source>
        <dbReference type="SAM" id="Phobius"/>
    </source>
</evidence>
<protein>
    <recommendedName>
        <fullName evidence="4">Bacterial Pleckstrin homology domain-containing protein</fullName>
    </recommendedName>
</protein>
<accession>A0A0E3WSB7</accession>
<keyword evidence="1" id="KW-1133">Transmembrane helix</keyword>
<dbReference type="Proteomes" id="UP000033072">
    <property type="component" value="Chromosome"/>
</dbReference>
<dbReference type="AlphaFoldDB" id="A0A0E3WSB7"/>
<keyword evidence="1" id="KW-0812">Transmembrane</keyword>
<dbReference type="EMBL" id="CP009515">
    <property type="protein sequence ID" value="AKB74305.1"/>
    <property type="molecule type" value="Genomic_DNA"/>
</dbReference>
<dbReference type="HOGENOM" id="CLU_1840545_0_0_2"/>
<keyword evidence="1" id="KW-0472">Membrane</keyword>
<evidence type="ECO:0000313" key="3">
    <source>
        <dbReference type="Proteomes" id="UP000033072"/>
    </source>
</evidence>
<proteinExistence type="predicted"/>
<name>A0A0E3WSB7_9EURY</name>